<dbReference type="Proteomes" id="UP001215598">
    <property type="component" value="Unassembled WGS sequence"/>
</dbReference>
<name>A0AAD7MER0_9AGAR</name>
<evidence type="ECO:0000256" key="2">
    <source>
        <dbReference type="SAM" id="MobiDB-lite"/>
    </source>
</evidence>
<accession>A0AAD7MER0</accession>
<sequence>MAERKPRAATTTTTAKRAAAIAKAEGEEAAEEKPKKKRGRPPGSVKKKAPQSPSPEPEPAEEEIEIVDPDIDDIDWKNEEGIQLTWKLITAIEDGDDIRASLFPPVGANKLSGGKKKSEYQYQLAKVLFAEHPKFKESFAQAKTAKEKKPFYTKIKNRVDASLTKKTRGQIEEMGQTGAGIGSEEDIQPGTAFTTKWADDAQDLIKEDSPWFFHMRSLVGERPNLVHTGLGNNDSEVDMSILLGGDRDADDSSSLAPDDIADLPGQLTRSPSVTAVDLDGSDSDDLPRAPTLESVKKGGIKRKQPDAVNSSESLDMKPPVKKTQPKPAISQPAPKKTPVAKPVTVKDKFTAAVLAEEQTAQEHLKLKRAKNTDRKEVQLEKLRLQAEAKAEKSKAKMEILRMKMAQEHEYRMAQLRAGPSQPQAGPSSHSGAYAGDSQSQFGEYTSSGSGGSSSFDLSGALDAFDSQFAYPYNNGSGE</sequence>
<dbReference type="AlphaFoldDB" id="A0AAD7MER0"/>
<evidence type="ECO:0000313" key="3">
    <source>
        <dbReference type="EMBL" id="KAJ7714018.1"/>
    </source>
</evidence>
<gene>
    <name evidence="3" type="ORF">B0H16DRAFT_1809175</name>
</gene>
<evidence type="ECO:0000313" key="4">
    <source>
        <dbReference type="Proteomes" id="UP001215598"/>
    </source>
</evidence>
<protein>
    <submittedName>
        <fullName evidence="3">Uncharacterized protein</fullName>
    </submittedName>
</protein>
<evidence type="ECO:0000256" key="1">
    <source>
        <dbReference type="SAM" id="Coils"/>
    </source>
</evidence>
<proteinExistence type="predicted"/>
<keyword evidence="1" id="KW-0175">Coiled coil</keyword>
<feature type="compositionally biased region" description="Low complexity" evidence="2">
    <location>
        <begin position="8"/>
        <end position="23"/>
    </location>
</feature>
<comment type="caution">
    <text evidence="3">The sequence shown here is derived from an EMBL/GenBank/DDBJ whole genome shotgun (WGS) entry which is preliminary data.</text>
</comment>
<feature type="region of interest" description="Disordered" evidence="2">
    <location>
        <begin position="1"/>
        <end position="72"/>
    </location>
</feature>
<feature type="region of interest" description="Disordered" evidence="2">
    <location>
        <begin position="410"/>
        <end position="456"/>
    </location>
</feature>
<feature type="compositionally biased region" description="Low complexity" evidence="2">
    <location>
        <begin position="332"/>
        <end position="342"/>
    </location>
</feature>
<feature type="compositionally biased region" description="Basic residues" evidence="2">
    <location>
        <begin position="35"/>
        <end position="49"/>
    </location>
</feature>
<feature type="coiled-coil region" evidence="1">
    <location>
        <begin position="374"/>
        <end position="403"/>
    </location>
</feature>
<reference evidence="3" key="1">
    <citation type="submission" date="2023-03" db="EMBL/GenBank/DDBJ databases">
        <title>Massive genome expansion in bonnet fungi (Mycena s.s.) driven by repeated elements and novel gene families across ecological guilds.</title>
        <authorList>
            <consortium name="Lawrence Berkeley National Laboratory"/>
            <person name="Harder C.B."/>
            <person name="Miyauchi S."/>
            <person name="Viragh M."/>
            <person name="Kuo A."/>
            <person name="Thoen E."/>
            <person name="Andreopoulos B."/>
            <person name="Lu D."/>
            <person name="Skrede I."/>
            <person name="Drula E."/>
            <person name="Henrissat B."/>
            <person name="Morin E."/>
            <person name="Kohler A."/>
            <person name="Barry K."/>
            <person name="LaButti K."/>
            <person name="Morin E."/>
            <person name="Salamov A."/>
            <person name="Lipzen A."/>
            <person name="Mereny Z."/>
            <person name="Hegedus B."/>
            <person name="Baldrian P."/>
            <person name="Stursova M."/>
            <person name="Weitz H."/>
            <person name="Taylor A."/>
            <person name="Grigoriev I.V."/>
            <person name="Nagy L.G."/>
            <person name="Martin F."/>
            <person name="Kauserud H."/>
        </authorList>
    </citation>
    <scope>NUCLEOTIDE SEQUENCE</scope>
    <source>
        <strain evidence="3">CBHHK182m</strain>
    </source>
</reference>
<feature type="compositionally biased region" description="Polar residues" evidence="2">
    <location>
        <begin position="420"/>
        <end position="445"/>
    </location>
</feature>
<keyword evidence="4" id="KW-1185">Reference proteome</keyword>
<feature type="region of interest" description="Disordered" evidence="2">
    <location>
        <begin position="243"/>
        <end position="342"/>
    </location>
</feature>
<feature type="compositionally biased region" description="Acidic residues" evidence="2">
    <location>
        <begin position="58"/>
        <end position="72"/>
    </location>
</feature>
<dbReference type="EMBL" id="JARKIB010000332">
    <property type="protein sequence ID" value="KAJ7714018.1"/>
    <property type="molecule type" value="Genomic_DNA"/>
</dbReference>
<organism evidence="3 4">
    <name type="scientific">Mycena metata</name>
    <dbReference type="NCBI Taxonomy" id="1033252"/>
    <lineage>
        <taxon>Eukaryota</taxon>
        <taxon>Fungi</taxon>
        <taxon>Dikarya</taxon>
        <taxon>Basidiomycota</taxon>
        <taxon>Agaricomycotina</taxon>
        <taxon>Agaricomycetes</taxon>
        <taxon>Agaricomycetidae</taxon>
        <taxon>Agaricales</taxon>
        <taxon>Marasmiineae</taxon>
        <taxon>Mycenaceae</taxon>
        <taxon>Mycena</taxon>
    </lineage>
</organism>